<keyword evidence="2" id="KW-1185">Reference proteome</keyword>
<protein>
    <submittedName>
        <fullName evidence="1">Uncharacterized protein</fullName>
    </submittedName>
</protein>
<evidence type="ECO:0000313" key="1">
    <source>
        <dbReference type="EMBL" id="GIY81042.1"/>
    </source>
</evidence>
<comment type="caution">
    <text evidence="1">The sequence shown here is derived from an EMBL/GenBank/DDBJ whole genome shotgun (WGS) entry which is preliminary data.</text>
</comment>
<dbReference type="AlphaFoldDB" id="A0AAV4WE04"/>
<name>A0AAV4WE04_CAEEX</name>
<reference evidence="1 2" key="1">
    <citation type="submission" date="2021-06" db="EMBL/GenBank/DDBJ databases">
        <title>Caerostris extrusa draft genome.</title>
        <authorList>
            <person name="Kono N."/>
            <person name="Arakawa K."/>
        </authorList>
    </citation>
    <scope>NUCLEOTIDE SEQUENCE [LARGE SCALE GENOMIC DNA]</scope>
</reference>
<evidence type="ECO:0000313" key="2">
    <source>
        <dbReference type="Proteomes" id="UP001054945"/>
    </source>
</evidence>
<accession>A0AAV4WE04</accession>
<organism evidence="1 2">
    <name type="scientific">Caerostris extrusa</name>
    <name type="common">Bark spider</name>
    <name type="synonym">Caerostris bankana</name>
    <dbReference type="NCBI Taxonomy" id="172846"/>
    <lineage>
        <taxon>Eukaryota</taxon>
        <taxon>Metazoa</taxon>
        <taxon>Ecdysozoa</taxon>
        <taxon>Arthropoda</taxon>
        <taxon>Chelicerata</taxon>
        <taxon>Arachnida</taxon>
        <taxon>Araneae</taxon>
        <taxon>Araneomorphae</taxon>
        <taxon>Entelegynae</taxon>
        <taxon>Araneoidea</taxon>
        <taxon>Araneidae</taxon>
        <taxon>Caerostris</taxon>
    </lineage>
</organism>
<gene>
    <name evidence="1" type="ORF">CEXT_571541</name>
</gene>
<dbReference type="Proteomes" id="UP001054945">
    <property type="component" value="Unassembled WGS sequence"/>
</dbReference>
<sequence>MRGSKSEENFSCRFKDMLEMCTFKDECASNVPSSYTHRDLLHRKGRLEEVFLKEILLAVTVSPFTAFGKTTT</sequence>
<proteinExistence type="predicted"/>
<dbReference type="EMBL" id="BPLR01016071">
    <property type="protein sequence ID" value="GIY81042.1"/>
    <property type="molecule type" value="Genomic_DNA"/>
</dbReference>